<dbReference type="CDD" id="cd16411">
    <property type="entry name" value="ParB_N_like"/>
    <property type="match status" value="1"/>
</dbReference>
<dbReference type="SMART" id="SM00470">
    <property type="entry name" value="ParB"/>
    <property type="match status" value="1"/>
</dbReference>
<dbReference type="GO" id="GO:0005694">
    <property type="term" value="C:chromosome"/>
    <property type="evidence" value="ECO:0007669"/>
    <property type="project" value="TreeGrafter"/>
</dbReference>
<keyword evidence="3" id="KW-1185">Reference proteome</keyword>
<dbReference type="InterPro" id="IPR011111">
    <property type="entry name" value="Plasmid_RepB"/>
</dbReference>
<dbReference type="InterPro" id="IPR050336">
    <property type="entry name" value="Chromosome_partition/occlusion"/>
</dbReference>
<dbReference type="AlphaFoldDB" id="A0A4Y8ZSS3"/>
<sequence length="298" mass="33148">MTGSTPAQQVEMIPIDRVAVINPRVRNRRIFNEIVENIALVGLKRPITVTRRSEGEEIFYDLVCGQGRLEACRSLGYAEVPALIVSADQEDCLVSSLVENCARRQHRALDLLQDIGEMRKRGYATAEVAKKTGLSYEYVNGVSKLLAQGEERLLRAVESGAMPITVAVSIADADDAEVQNALQTAYEDNLLRGRKLVAARRVVEARKRRGKKLRTEPHRVAKPLSSEALVRAYEEDAARKRALIRRSEMAKARLAFVTEAIRSLIEDEAFFGILEEEQLASVPARLAQRIPELVGEDG</sequence>
<evidence type="ECO:0000313" key="3">
    <source>
        <dbReference type="Proteomes" id="UP000298213"/>
    </source>
</evidence>
<dbReference type="OrthoDB" id="248048at2"/>
<reference evidence="2 3" key="1">
    <citation type="submission" date="2019-03" db="EMBL/GenBank/DDBJ databases">
        <title>Genome sequence of Sphingomonas sp. 17J27-24.</title>
        <authorList>
            <person name="Kim M."/>
            <person name="Maeng S."/>
            <person name="Sathiyaraj S."/>
        </authorList>
    </citation>
    <scope>NUCLEOTIDE SEQUENCE [LARGE SCALE GENOMIC DNA]</scope>
    <source>
        <strain evidence="2 3">17J27-24</strain>
    </source>
</reference>
<dbReference type="RefSeq" id="WP_135088206.1">
    <property type="nucleotide sequence ID" value="NZ_SPDV01000030.1"/>
</dbReference>
<proteinExistence type="predicted"/>
<dbReference type="Gene3D" id="1.10.10.2830">
    <property type="match status" value="1"/>
</dbReference>
<organism evidence="2 3">
    <name type="scientific">Sphingomonas parva</name>
    <dbReference type="NCBI Taxonomy" id="2555898"/>
    <lineage>
        <taxon>Bacteria</taxon>
        <taxon>Pseudomonadati</taxon>
        <taxon>Pseudomonadota</taxon>
        <taxon>Alphaproteobacteria</taxon>
        <taxon>Sphingomonadales</taxon>
        <taxon>Sphingomonadaceae</taxon>
        <taxon>Sphingomonas</taxon>
    </lineage>
</organism>
<gene>
    <name evidence="2" type="ORF">E2493_14985</name>
</gene>
<dbReference type="Proteomes" id="UP000298213">
    <property type="component" value="Unassembled WGS sequence"/>
</dbReference>
<name>A0A4Y8ZSS3_9SPHN</name>
<dbReference type="SUPFAM" id="SSF110849">
    <property type="entry name" value="ParB/Sulfiredoxin"/>
    <property type="match status" value="1"/>
</dbReference>
<dbReference type="GO" id="GO:0007059">
    <property type="term" value="P:chromosome segregation"/>
    <property type="evidence" value="ECO:0007669"/>
    <property type="project" value="TreeGrafter"/>
</dbReference>
<dbReference type="Pfam" id="PF07506">
    <property type="entry name" value="RepB"/>
    <property type="match status" value="1"/>
</dbReference>
<dbReference type="Pfam" id="PF02195">
    <property type="entry name" value="ParB_N"/>
    <property type="match status" value="1"/>
</dbReference>
<comment type="caution">
    <text evidence="2">The sequence shown here is derived from an EMBL/GenBank/DDBJ whole genome shotgun (WGS) entry which is preliminary data.</text>
</comment>
<dbReference type="Gene3D" id="3.90.1530.30">
    <property type="match status" value="1"/>
</dbReference>
<evidence type="ECO:0000259" key="1">
    <source>
        <dbReference type="SMART" id="SM00470"/>
    </source>
</evidence>
<dbReference type="SUPFAM" id="SSF109709">
    <property type="entry name" value="KorB DNA-binding domain-like"/>
    <property type="match status" value="1"/>
</dbReference>
<dbReference type="InterPro" id="IPR036086">
    <property type="entry name" value="ParB/Sulfiredoxin_sf"/>
</dbReference>
<dbReference type="PANTHER" id="PTHR33375:SF1">
    <property type="entry name" value="CHROMOSOME-PARTITIONING PROTEIN PARB-RELATED"/>
    <property type="match status" value="1"/>
</dbReference>
<protein>
    <submittedName>
        <fullName evidence="2">Chromosome partitioning protein ParB</fullName>
    </submittedName>
</protein>
<dbReference type="PANTHER" id="PTHR33375">
    <property type="entry name" value="CHROMOSOME-PARTITIONING PROTEIN PARB-RELATED"/>
    <property type="match status" value="1"/>
</dbReference>
<dbReference type="InterPro" id="IPR003115">
    <property type="entry name" value="ParB_N"/>
</dbReference>
<evidence type="ECO:0000313" key="2">
    <source>
        <dbReference type="EMBL" id="TFI57506.1"/>
    </source>
</evidence>
<feature type="domain" description="ParB-like N-terminal" evidence="1">
    <location>
        <begin position="11"/>
        <end position="101"/>
    </location>
</feature>
<dbReference type="EMBL" id="SPDV01000030">
    <property type="protein sequence ID" value="TFI57506.1"/>
    <property type="molecule type" value="Genomic_DNA"/>
</dbReference>
<accession>A0A4Y8ZSS3</accession>